<dbReference type="GO" id="GO:2000143">
    <property type="term" value="P:negative regulation of DNA-templated transcription initiation"/>
    <property type="evidence" value="ECO:0007669"/>
    <property type="project" value="TreeGrafter"/>
</dbReference>
<dbReference type="CDD" id="cd16321">
    <property type="entry name" value="MraZ_C"/>
    <property type="match status" value="1"/>
</dbReference>
<organism evidence="9">
    <name type="scientific">candidate division CPR3 bacterium</name>
    <dbReference type="NCBI Taxonomy" id="2268181"/>
    <lineage>
        <taxon>Bacteria</taxon>
        <taxon>Bacteria division CPR3</taxon>
    </lineage>
</organism>
<evidence type="ECO:0000256" key="7">
    <source>
        <dbReference type="HAMAP-Rule" id="MF_01008"/>
    </source>
</evidence>
<dbReference type="InterPro" id="IPR007159">
    <property type="entry name" value="SpoVT-AbrB_dom"/>
</dbReference>
<keyword evidence="6 7" id="KW-0804">Transcription</keyword>
<dbReference type="InterPro" id="IPR020603">
    <property type="entry name" value="MraZ_dom"/>
</dbReference>
<dbReference type="NCBIfam" id="TIGR00242">
    <property type="entry name" value="division/cell wall cluster transcriptional repressor MraZ"/>
    <property type="match status" value="1"/>
</dbReference>
<dbReference type="GO" id="GO:0009295">
    <property type="term" value="C:nucleoid"/>
    <property type="evidence" value="ECO:0007669"/>
    <property type="project" value="UniProtKB-SubCell"/>
</dbReference>
<feature type="domain" description="SpoVT-AbrB" evidence="8">
    <location>
        <begin position="76"/>
        <end position="119"/>
    </location>
</feature>
<evidence type="ECO:0000256" key="4">
    <source>
        <dbReference type="ARBA" id="ARBA00023015"/>
    </source>
</evidence>
<dbReference type="InterPro" id="IPR035644">
    <property type="entry name" value="MraZ_C"/>
</dbReference>
<comment type="caution">
    <text evidence="9">The sequence shown here is derived from an EMBL/GenBank/DDBJ whole genome shotgun (WGS) entry which is preliminary data.</text>
</comment>
<dbReference type="InterPro" id="IPR035642">
    <property type="entry name" value="MraZ_N"/>
</dbReference>
<comment type="similarity">
    <text evidence="7">Belongs to the MraZ family.</text>
</comment>
<evidence type="ECO:0000256" key="5">
    <source>
        <dbReference type="ARBA" id="ARBA00023125"/>
    </source>
</evidence>
<dbReference type="GO" id="GO:0000976">
    <property type="term" value="F:transcription cis-regulatory region binding"/>
    <property type="evidence" value="ECO:0007669"/>
    <property type="project" value="TreeGrafter"/>
</dbReference>
<keyword evidence="3" id="KW-0677">Repeat</keyword>
<evidence type="ECO:0000256" key="6">
    <source>
        <dbReference type="ARBA" id="ARBA00023163"/>
    </source>
</evidence>
<comment type="subcellular location">
    <subcellularLocation>
        <location evidence="7">Cytoplasm</location>
        <location evidence="7">Nucleoid</location>
    </subcellularLocation>
</comment>
<dbReference type="Pfam" id="PF02381">
    <property type="entry name" value="MraZ"/>
    <property type="match status" value="2"/>
</dbReference>
<comment type="subunit">
    <text evidence="7">Forms oligomers.</text>
</comment>
<name>A0A7C4M2W7_UNCC3</name>
<dbReference type="AlphaFoldDB" id="A0A7C4M2W7"/>
<dbReference type="PROSITE" id="PS51740">
    <property type="entry name" value="SPOVT_ABRB"/>
    <property type="match status" value="2"/>
</dbReference>
<evidence type="ECO:0000256" key="3">
    <source>
        <dbReference type="ARBA" id="ARBA00022737"/>
    </source>
</evidence>
<dbReference type="GO" id="GO:0005737">
    <property type="term" value="C:cytoplasm"/>
    <property type="evidence" value="ECO:0007669"/>
    <property type="project" value="UniProtKB-UniRule"/>
</dbReference>
<evidence type="ECO:0000256" key="2">
    <source>
        <dbReference type="ARBA" id="ARBA00022490"/>
    </source>
</evidence>
<dbReference type="PANTHER" id="PTHR34701:SF1">
    <property type="entry name" value="TRANSCRIPTIONAL REGULATOR MRAZ"/>
    <property type="match status" value="1"/>
</dbReference>
<proteinExistence type="inferred from homology"/>
<dbReference type="EMBL" id="DSYQ01000023">
    <property type="protein sequence ID" value="HGT71374.1"/>
    <property type="molecule type" value="Genomic_DNA"/>
</dbReference>
<keyword evidence="5 7" id="KW-0238">DNA-binding</keyword>
<dbReference type="HAMAP" id="MF_01008">
    <property type="entry name" value="MraZ"/>
    <property type="match status" value="1"/>
</dbReference>
<dbReference type="Gene3D" id="3.40.1550.20">
    <property type="entry name" value="Transcriptional regulator MraZ domain"/>
    <property type="match status" value="1"/>
</dbReference>
<dbReference type="PANTHER" id="PTHR34701">
    <property type="entry name" value="TRANSCRIPTIONAL REGULATOR MRAZ"/>
    <property type="match status" value="1"/>
</dbReference>
<dbReference type="CDD" id="cd16320">
    <property type="entry name" value="MraZ_N"/>
    <property type="match status" value="1"/>
</dbReference>
<dbReference type="SUPFAM" id="SSF89447">
    <property type="entry name" value="AbrB/MazE/MraZ-like"/>
    <property type="match status" value="1"/>
</dbReference>
<reference evidence="9" key="1">
    <citation type="journal article" date="2020" name="mSystems">
        <title>Genome- and Community-Level Interaction Insights into Carbon Utilization and Element Cycling Functions of Hydrothermarchaeota in Hydrothermal Sediment.</title>
        <authorList>
            <person name="Zhou Z."/>
            <person name="Liu Y."/>
            <person name="Xu W."/>
            <person name="Pan J."/>
            <person name="Luo Z.H."/>
            <person name="Li M."/>
        </authorList>
    </citation>
    <scope>NUCLEOTIDE SEQUENCE [LARGE SCALE GENOMIC DNA]</scope>
    <source>
        <strain evidence="9">SpSt-579</strain>
    </source>
</reference>
<evidence type="ECO:0000256" key="1">
    <source>
        <dbReference type="ARBA" id="ARBA00013860"/>
    </source>
</evidence>
<feature type="domain" description="SpoVT-AbrB" evidence="8">
    <location>
        <begin position="5"/>
        <end position="47"/>
    </location>
</feature>
<dbReference type="InterPro" id="IPR037914">
    <property type="entry name" value="SpoVT-AbrB_sf"/>
</dbReference>
<dbReference type="InterPro" id="IPR038619">
    <property type="entry name" value="MraZ_sf"/>
</dbReference>
<protein>
    <recommendedName>
        <fullName evidence="1 7">Transcriptional regulator MraZ</fullName>
    </recommendedName>
</protein>
<keyword evidence="2 7" id="KW-0963">Cytoplasm</keyword>
<dbReference type="GO" id="GO:0003700">
    <property type="term" value="F:DNA-binding transcription factor activity"/>
    <property type="evidence" value="ECO:0007669"/>
    <property type="project" value="UniProtKB-UniRule"/>
</dbReference>
<evidence type="ECO:0000313" key="9">
    <source>
        <dbReference type="EMBL" id="HGT71374.1"/>
    </source>
</evidence>
<dbReference type="InterPro" id="IPR003444">
    <property type="entry name" value="MraZ"/>
</dbReference>
<gene>
    <name evidence="7 9" type="primary">mraZ</name>
    <name evidence="9" type="ORF">ENT43_03890</name>
</gene>
<sequence>MFIGEYSYTIDDKGRIGTPPKYRNQLAEGVVVTRGLDSCLFMYPKKEWDVIAEKLGNMPTTDKSARDYARLLLAGAMDIVPDKLGRIVLPQYLRDFASLKKNVVSAGLYNRIEIWNEEAWRKYEANIEKNSSDIADKLSAMGV</sequence>
<accession>A0A7C4M2W7</accession>
<evidence type="ECO:0000259" key="8">
    <source>
        <dbReference type="PROSITE" id="PS51740"/>
    </source>
</evidence>
<keyword evidence="4 7" id="KW-0805">Transcription regulation</keyword>